<comment type="caution">
    <text evidence="12">The sequence shown here is derived from an EMBL/GenBank/DDBJ whole genome shotgun (WGS) entry which is preliminary data.</text>
</comment>
<dbReference type="GO" id="GO:0016614">
    <property type="term" value="F:oxidoreductase activity, acting on CH-OH group of donors"/>
    <property type="evidence" value="ECO:0007669"/>
    <property type="project" value="InterPro"/>
</dbReference>
<dbReference type="Proteomes" id="UP000799777">
    <property type="component" value="Unassembled WGS sequence"/>
</dbReference>
<reference evidence="12" key="1">
    <citation type="journal article" date="2020" name="Stud. Mycol.">
        <title>101 Dothideomycetes genomes: a test case for predicting lifestyles and emergence of pathogens.</title>
        <authorList>
            <person name="Haridas S."/>
            <person name="Albert R."/>
            <person name="Binder M."/>
            <person name="Bloem J."/>
            <person name="Labutti K."/>
            <person name="Salamov A."/>
            <person name="Andreopoulos B."/>
            <person name="Baker S."/>
            <person name="Barry K."/>
            <person name="Bills G."/>
            <person name="Bluhm B."/>
            <person name="Cannon C."/>
            <person name="Castanera R."/>
            <person name="Culley D."/>
            <person name="Daum C."/>
            <person name="Ezra D."/>
            <person name="Gonzalez J."/>
            <person name="Henrissat B."/>
            <person name="Kuo A."/>
            <person name="Liang C."/>
            <person name="Lipzen A."/>
            <person name="Lutzoni F."/>
            <person name="Magnuson J."/>
            <person name="Mondo S."/>
            <person name="Nolan M."/>
            <person name="Ohm R."/>
            <person name="Pangilinan J."/>
            <person name="Park H.-J."/>
            <person name="Ramirez L."/>
            <person name="Alfaro M."/>
            <person name="Sun H."/>
            <person name="Tritt A."/>
            <person name="Yoshinaga Y."/>
            <person name="Zwiers L.-H."/>
            <person name="Turgeon B."/>
            <person name="Goodwin S."/>
            <person name="Spatafora J."/>
            <person name="Crous P."/>
            <person name="Grigoriev I."/>
        </authorList>
    </citation>
    <scope>NUCLEOTIDE SEQUENCE</scope>
    <source>
        <strain evidence="12">CBS 110217</strain>
    </source>
</reference>
<evidence type="ECO:0000256" key="2">
    <source>
        <dbReference type="ARBA" id="ARBA00010790"/>
    </source>
</evidence>
<keyword evidence="13" id="KW-1185">Reference proteome</keyword>
<dbReference type="PIRSF" id="PIRSF000137">
    <property type="entry name" value="Alcohol_oxidase"/>
    <property type="match status" value="1"/>
</dbReference>
<dbReference type="Pfam" id="PF05199">
    <property type="entry name" value="GMC_oxred_C"/>
    <property type="match status" value="1"/>
</dbReference>
<dbReference type="PROSITE" id="PS51257">
    <property type="entry name" value="PROKAR_LIPOPROTEIN"/>
    <property type="match status" value="1"/>
</dbReference>
<accession>A0A9P4H1V8</accession>
<evidence type="ECO:0000313" key="12">
    <source>
        <dbReference type="EMBL" id="KAF2025507.1"/>
    </source>
</evidence>
<dbReference type="InterPro" id="IPR012132">
    <property type="entry name" value="GMC_OxRdtase"/>
</dbReference>
<feature type="binding site" evidence="7">
    <location>
        <position position="109"/>
    </location>
    <ligand>
        <name>FAD</name>
        <dbReference type="ChEBI" id="CHEBI:57692"/>
    </ligand>
</feature>
<feature type="active site" description="Proton donor" evidence="6">
    <location>
        <position position="533"/>
    </location>
</feature>
<keyword evidence="4 7" id="KW-0274">FAD</keyword>
<evidence type="ECO:0000256" key="9">
    <source>
        <dbReference type="SAM" id="SignalP"/>
    </source>
</evidence>
<dbReference type="Gene3D" id="4.10.450.10">
    <property type="entry name" value="Glucose Oxidase, domain 2"/>
    <property type="match status" value="1"/>
</dbReference>
<evidence type="ECO:0000256" key="4">
    <source>
        <dbReference type="ARBA" id="ARBA00022827"/>
    </source>
</evidence>
<comment type="similarity">
    <text evidence="2 8">Belongs to the GMC oxidoreductase family.</text>
</comment>
<feature type="domain" description="Glucose-methanol-choline oxidoreductase N-terminal" evidence="10">
    <location>
        <begin position="103"/>
        <end position="126"/>
    </location>
</feature>
<evidence type="ECO:0000259" key="11">
    <source>
        <dbReference type="PROSITE" id="PS00624"/>
    </source>
</evidence>
<feature type="chain" id="PRO_5040236846" evidence="9">
    <location>
        <begin position="18"/>
        <end position="596"/>
    </location>
</feature>
<comment type="cofactor">
    <cofactor evidence="1 7">
        <name>FAD</name>
        <dbReference type="ChEBI" id="CHEBI:57692"/>
    </cofactor>
</comment>
<dbReference type="SUPFAM" id="SSF51905">
    <property type="entry name" value="FAD/NAD(P)-binding domain"/>
    <property type="match status" value="1"/>
</dbReference>
<feature type="signal peptide" evidence="9">
    <location>
        <begin position="1"/>
        <end position="17"/>
    </location>
</feature>
<evidence type="ECO:0000256" key="1">
    <source>
        <dbReference type="ARBA" id="ARBA00001974"/>
    </source>
</evidence>
<dbReference type="EMBL" id="ML978264">
    <property type="protein sequence ID" value="KAF2025507.1"/>
    <property type="molecule type" value="Genomic_DNA"/>
</dbReference>
<evidence type="ECO:0000256" key="3">
    <source>
        <dbReference type="ARBA" id="ARBA00022630"/>
    </source>
</evidence>
<dbReference type="Gene3D" id="3.30.560.10">
    <property type="entry name" value="Glucose Oxidase, domain 3"/>
    <property type="match status" value="1"/>
</dbReference>
<evidence type="ECO:0000256" key="6">
    <source>
        <dbReference type="PIRSR" id="PIRSR000137-1"/>
    </source>
</evidence>
<protein>
    <submittedName>
        <fullName evidence="12">Alcohol oxidase</fullName>
    </submittedName>
</protein>
<dbReference type="PROSITE" id="PS00624">
    <property type="entry name" value="GMC_OXRED_2"/>
    <property type="match status" value="1"/>
</dbReference>
<keyword evidence="3 8" id="KW-0285">Flavoprotein</keyword>
<keyword evidence="9" id="KW-0732">Signal</keyword>
<evidence type="ECO:0000313" key="13">
    <source>
        <dbReference type="Proteomes" id="UP000799777"/>
    </source>
</evidence>
<proteinExistence type="inferred from homology"/>
<dbReference type="InterPro" id="IPR027424">
    <property type="entry name" value="Glucose_Oxidase_domain_2"/>
</dbReference>
<feature type="domain" description="Glucose-methanol-choline oxidoreductase N-terminal" evidence="11">
    <location>
        <begin position="299"/>
        <end position="313"/>
    </location>
</feature>
<dbReference type="Gene3D" id="3.50.50.60">
    <property type="entry name" value="FAD/NAD(P)-binding domain"/>
    <property type="match status" value="1"/>
</dbReference>
<name>A0A9P4H1V8_9PLEO</name>
<dbReference type="AlphaFoldDB" id="A0A9P4H1V8"/>
<evidence type="ECO:0000256" key="7">
    <source>
        <dbReference type="PIRSR" id="PIRSR000137-2"/>
    </source>
</evidence>
<dbReference type="InterPro" id="IPR000172">
    <property type="entry name" value="GMC_OxRdtase_N"/>
</dbReference>
<evidence type="ECO:0000256" key="8">
    <source>
        <dbReference type="RuleBase" id="RU003968"/>
    </source>
</evidence>
<dbReference type="GO" id="GO:0050660">
    <property type="term" value="F:flavin adenine dinucleotide binding"/>
    <property type="evidence" value="ECO:0007669"/>
    <property type="project" value="InterPro"/>
</dbReference>
<dbReference type="PROSITE" id="PS00623">
    <property type="entry name" value="GMC_OXRED_1"/>
    <property type="match status" value="1"/>
</dbReference>
<feature type="active site" description="Proton acceptor" evidence="6">
    <location>
        <position position="576"/>
    </location>
</feature>
<keyword evidence="5" id="KW-0560">Oxidoreductase</keyword>
<dbReference type="OrthoDB" id="269227at2759"/>
<organism evidence="12 13">
    <name type="scientific">Setomelanomma holmii</name>
    <dbReference type="NCBI Taxonomy" id="210430"/>
    <lineage>
        <taxon>Eukaryota</taxon>
        <taxon>Fungi</taxon>
        <taxon>Dikarya</taxon>
        <taxon>Ascomycota</taxon>
        <taxon>Pezizomycotina</taxon>
        <taxon>Dothideomycetes</taxon>
        <taxon>Pleosporomycetidae</taxon>
        <taxon>Pleosporales</taxon>
        <taxon>Pleosporineae</taxon>
        <taxon>Phaeosphaeriaceae</taxon>
        <taxon>Setomelanomma</taxon>
    </lineage>
</organism>
<gene>
    <name evidence="12" type="ORF">EK21DRAFT_116758</name>
</gene>
<dbReference type="SUPFAM" id="SSF54373">
    <property type="entry name" value="FAD-linked reductases, C-terminal domain"/>
    <property type="match status" value="1"/>
</dbReference>
<dbReference type="PANTHER" id="PTHR11552:SF201">
    <property type="entry name" value="GLUCOSE-METHANOL-CHOLINE OXIDOREDUCTASE N-TERMINAL DOMAIN-CONTAINING PROTEIN"/>
    <property type="match status" value="1"/>
</dbReference>
<dbReference type="InterPro" id="IPR036188">
    <property type="entry name" value="FAD/NAD-bd_sf"/>
</dbReference>
<evidence type="ECO:0000259" key="10">
    <source>
        <dbReference type="PROSITE" id="PS00623"/>
    </source>
</evidence>
<evidence type="ECO:0000256" key="5">
    <source>
        <dbReference type="ARBA" id="ARBA00023002"/>
    </source>
</evidence>
<dbReference type="InterPro" id="IPR007867">
    <property type="entry name" value="GMC_OxRtase_C"/>
</dbReference>
<dbReference type="Pfam" id="PF00732">
    <property type="entry name" value="GMC_oxred_N"/>
    <property type="match status" value="1"/>
</dbReference>
<sequence length="596" mass="65085">MTLRIFTMLNLIPCILASCSKFDYVIVGAGPAGLLVANRLSANPDVTIAVIEAGDSAYNNPNVTRIPRSIAEFSPGIGTSVDWSYTSAPQKYTAYRRLQFPAGKALGGTTVINGMTYLRAEKAQIDAWEELGNDGWNWDSLWPYYVNQEAFQVPNEAQKTNGASFKYDIHGYKGEVDVGFTPFLTGQRAFDIINQTTNALGYPINADAESGTMRGSSTWPMMLKVKEQIREDAARAFYWPIAASRPNLEVFLNTTATRIVWNGRKDEDGNAVATGVEVVTSSNTIHTIYANKEVILAAGSLRSPALLQHSGVGNPMVLQSLGIDTVIERPTVGRNLMDQPANGIAYNSLTNWTGYATFVTYLTASDLFATDLPVITEEVRANLSAYAATILADYEPGVTTLEKQEQLLKHQVDLIFSPTSTVPLAEILWFPVQTSFIAQYWNLLPLSRGSLRVNSSNPLVAPSINPNFFQLSIDIYVQAAIAIRIREFFATAPLSQYVTGEVSPSFDVVPQHASWNDPAWATWIKSTYASNSHPLGTCTMMSRELGGVVDVEGKVYELNNVRVVDASVFPTQISGHLTASVYAIAGKIADAILSRA</sequence>
<dbReference type="PANTHER" id="PTHR11552">
    <property type="entry name" value="GLUCOSE-METHANOL-CHOLINE GMC OXIDOREDUCTASE"/>
    <property type="match status" value="1"/>
</dbReference>